<protein>
    <submittedName>
        <fullName evidence="1">Uncharacterized protein</fullName>
    </submittedName>
</protein>
<feature type="non-terminal residue" evidence="1">
    <location>
        <position position="1"/>
    </location>
</feature>
<dbReference type="EMBL" id="BARU01049074">
    <property type="protein sequence ID" value="GAH90747.1"/>
    <property type="molecule type" value="Genomic_DNA"/>
</dbReference>
<evidence type="ECO:0000313" key="1">
    <source>
        <dbReference type="EMBL" id="GAH90747.1"/>
    </source>
</evidence>
<dbReference type="AlphaFoldDB" id="X1J9U1"/>
<sequence>RLEEERQGYIDLGISIELVDELFSLQILKLGEVGEAFMTLEETVKPVITAITGYLET</sequence>
<proteinExistence type="predicted"/>
<reference evidence="1" key="1">
    <citation type="journal article" date="2014" name="Front. Microbiol.">
        <title>High frequency of phylogenetically diverse reductive dehalogenase-homologous genes in deep subseafloor sedimentary metagenomes.</title>
        <authorList>
            <person name="Kawai M."/>
            <person name="Futagami T."/>
            <person name="Toyoda A."/>
            <person name="Takaki Y."/>
            <person name="Nishi S."/>
            <person name="Hori S."/>
            <person name="Arai W."/>
            <person name="Tsubouchi T."/>
            <person name="Morono Y."/>
            <person name="Uchiyama I."/>
            <person name="Ito T."/>
            <person name="Fujiyama A."/>
            <person name="Inagaki F."/>
            <person name="Takami H."/>
        </authorList>
    </citation>
    <scope>NUCLEOTIDE SEQUENCE</scope>
    <source>
        <strain evidence="1">Expedition CK06-06</strain>
    </source>
</reference>
<comment type="caution">
    <text evidence="1">The sequence shown here is derived from an EMBL/GenBank/DDBJ whole genome shotgun (WGS) entry which is preliminary data.</text>
</comment>
<organism evidence="1">
    <name type="scientific">marine sediment metagenome</name>
    <dbReference type="NCBI Taxonomy" id="412755"/>
    <lineage>
        <taxon>unclassified sequences</taxon>
        <taxon>metagenomes</taxon>
        <taxon>ecological metagenomes</taxon>
    </lineage>
</organism>
<feature type="non-terminal residue" evidence="1">
    <location>
        <position position="57"/>
    </location>
</feature>
<name>X1J9U1_9ZZZZ</name>
<gene>
    <name evidence="1" type="ORF">S03H2_72508</name>
</gene>
<accession>X1J9U1</accession>